<organism evidence="2 3">
    <name type="scientific">Polaromonas aquatica</name>
    <dbReference type="NCBI Taxonomy" id="332657"/>
    <lineage>
        <taxon>Bacteria</taxon>
        <taxon>Pseudomonadati</taxon>
        <taxon>Pseudomonadota</taxon>
        <taxon>Betaproteobacteria</taxon>
        <taxon>Burkholderiales</taxon>
        <taxon>Comamonadaceae</taxon>
        <taxon>Polaromonas</taxon>
    </lineage>
</organism>
<dbReference type="RefSeq" id="WP_371437186.1">
    <property type="nucleotide sequence ID" value="NZ_JBHSRS010000018.1"/>
</dbReference>
<accession>A0ABW1TXD2</accession>
<evidence type="ECO:0000313" key="2">
    <source>
        <dbReference type="EMBL" id="MFC6281570.1"/>
    </source>
</evidence>
<protein>
    <recommendedName>
        <fullName evidence="4">Lipoprotein</fullName>
    </recommendedName>
</protein>
<name>A0ABW1TXD2_9BURK</name>
<evidence type="ECO:0000313" key="3">
    <source>
        <dbReference type="Proteomes" id="UP001596270"/>
    </source>
</evidence>
<comment type="caution">
    <text evidence="2">The sequence shown here is derived from an EMBL/GenBank/DDBJ whole genome shotgun (WGS) entry which is preliminary data.</text>
</comment>
<dbReference type="Proteomes" id="UP001596270">
    <property type="component" value="Unassembled WGS sequence"/>
</dbReference>
<keyword evidence="1" id="KW-0732">Signal</keyword>
<reference evidence="3" key="1">
    <citation type="journal article" date="2019" name="Int. J. Syst. Evol. Microbiol.">
        <title>The Global Catalogue of Microorganisms (GCM) 10K type strain sequencing project: providing services to taxonomists for standard genome sequencing and annotation.</title>
        <authorList>
            <consortium name="The Broad Institute Genomics Platform"/>
            <consortium name="The Broad Institute Genome Sequencing Center for Infectious Disease"/>
            <person name="Wu L."/>
            <person name="Ma J."/>
        </authorList>
    </citation>
    <scope>NUCLEOTIDE SEQUENCE [LARGE SCALE GENOMIC DNA]</scope>
    <source>
        <strain evidence="3">CCUG 39402</strain>
    </source>
</reference>
<proteinExistence type="predicted"/>
<dbReference type="PROSITE" id="PS51257">
    <property type="entry name" value="PROKAR_LIPOPROTEIN"/>
    <property type="match status" value="1"/>
</dbReference>
<gene>
    <name evidence="2" type="ORF">ACFQND_10035</name>
</gene>
<feature type="signal peptide" evidence="1">
    <location>
        <begin position="1"/>
        <end position="19"/>
    </location>
</feature>
<evidence type="ECO:0008006" key="4">
    <source>
        <dbReference type="Google" id="ProtNLM"/>
    </source>
</evidence>
<sequence>MKKSSSAKALGLLCCSVLAGCAGNSWNAEAPLYRCEAGVEFTARFIDNTAVLDGSRGYDVLYRDAGGIGDKQSVYSNPRMRAEFGLGASGREAILRYPLLPLVVRCVRD</sequence>
<evidence type="ECO:0000256" key="1">
    <source>
        <dbReference type="SAM" id="SignalP"/>
    </source>
</evidence>
<feature type="chain" id="PRO_5046911375" description="Lipoprotein" evidence="1">
    <location>
        <begin position="20"/>
        <end position="109"/>
    </location>
</feature>
<keyword evidence="3" id="KW-1185">Reference proteome</keyword>
<dbReference type="EMBL" id="JBHSRS010000018">
    <property type="protein sequence ID" value="MFC6281570.1"/>
    <property type="molecule type" value="Genomic_DNA"/>
</dbReference>